<dbReference type="PROSITE" id="PS00409">
    <property type="entry name" value="PROKAR_NTER_METHYL"/>
    <property type="match status" value="1"/>
</dbReference>
<dbReference type="GO" id="GO:0030420">
    <property type="term" value="P:establishment of competence for transformation"/>
    <property type="evidence" value="ECO:0007669"/>
    <property type="project" value="UniProtKB-KW"/>
</dbReference>
<keyword evidence="3" id="KW-1133">Transmembrane helix</keyword>
<feature type="transmembrane region" description="Helical" evidence="3">
    <location>
        <begin position="6"/>
        <end position="30"/>
    </location>
</feature>
<dbReference type="Pfam" id="PF07963">
    <property type="entry name" value="N_methyl"/>
    <property type="match status" value="1"/>
</dbReference>
<dbReference type="Proteomes" id="UP000198618">
    <property type="component" value="Unassembled WGS sequence"/>
</dbReference>
<reference evidence="4 5" key="1">
    <citation type="submission" date="2016-10" db="EMBL/GenBank/DDBJ databases">
        <authorList>
            <person name="de Groot N.N."/>
        </authorList>
    </citation>
    <scope>NUCLEOTIDE SEQUENCE [LARGE SCALE GENOMIC DNA]</scope>
    <source>
        <strain evidence="4 5">IBRC-M 10780</strain>
    </source>
</reference>
<evidence type="ECO:0000313" key="5">
    <source>
        <dbReference type="Proteomes" id="UP000198618"/>
    </source>
</evidence>
<dbReference type="AlphaFoldDB" id="A0A1H9ZQ45"/>
<sequence>MIKNEGFSLIEVLVATSIVFIMISSVIPIIRIINDEQSKLNDTRLIVLELHDELQPLLWEQKTKLPYRTTKTINHKIFHLEFIQEESFIKGCGEWQNANLENEKICLYGYPKK</sequence>
<dbReference type="InterPro" id="IPR012902">
    <property type="entry name" value="N_methyl_site"/>
</dbReference>
<evidence type="ECO:0000313" key="4">
    <source>
        <dbReference type="EMBL" id="SES83468.1"/>
    </source>
</evidence>
<dbReference type="EMBL" id="FOHE01000002">
    <property type="protein sequence ID" value="SES83468.1"/>
    <property type="molecule type" value="Genomic_DNA"/>
</dbReference>
<keyword evidence="2" id="KW-0178">Competence</keyword>
<keyword evidence="3" id="KW-0812">Transmembrane</keyword>
<organism evidence="4 5">
    <name type="scientific">Oceanobacillus limi</name>
    <dbReference type="NCBI Taxonomy" id="930131"/>
    <lineage>
        <taxon>Bacteria</taxon>
        <taxon>Bacillati</taxon>
        <taxon>Bacillota</taxon>
        <taxon>Bacilli</taxon>
        <taxon>Bacillales</taxon>
        <taxon>Bacillaceae</taxon>
        <taxon>Oceanobacillus</taxon>
    </lineage>
</organism>
<dbReference type="GO" id="GO:0009986">
    <property type="term" value="C:cell surface"/>
    <property type="evidence" value="ECO:0007669"/>
    <property type="project" value="UniProtKB-SubCell"/>
</dbReference>
<evidence type="ECO:0000256" key="2">
    <source>
        <dbReference type="ARBA" id="ARBA00023287"/>
    </source>
</evidence>
<evidence type="ECO:0000256" key="1">
    <source>
        <dbReference type="ARBA" id="ARBA00004241"/>
    </source>
</evidence>
<dbReference type="STRING" id="930131.SAMN05216389_102389"/>
<name>A0A1H9ZQ45_9BACI</name>
<keyword evidence="3" id="KW-0472">Membrane</keyword>
<keyword evidence="5" id="KW-1185">Reference proteome</keyword>
<accession>A0A1H9ZQ45</accession>
<gene>
    <name evidence="4" type="ORF">SAMN05216389_102389</name>
</gene>
<comment type="subcellular location">
    <subcellularLocation>
        <location evidence="1">Cell surface</location>
    </subcellularLocation>
</comment>
<dbReference type="NCBIfam" id="TIGR02532">
    <property type="entry name" value="IV_pilin_GFxxxE"/>
    <property type="match status" value="1"/>
</dbReference>
<protein>
    <submittedName>
        <fullName evidence="4">Prepilin-type N-terminal cleavage/methylation domain-containing protein</fullName>
    </submittedName>
</protein>
<evidence type="ECO:0000256" key="3">
    <source>
        <dbReference type="SAM" id="Phobius"/>
    </source>
</evidence>
<proteinExistence type="predicted"/>